<evidence type="ECO:0000313" key="4">
    <source>
        <dbReference type="EMBL" id="SFE80013.1"/>
    </source>
</evidence>
<keyword evidence="2 4" id="KW-0808">Transferase</keyword>
<evidence type="ECO:0000256" key="2">
    <source>
        <dbReference type="ARBA" id="ARBA00022679"/>
    </source>
</evidence>
<dbReference type="InterPro" id="IPR029044">
    <property type="entry name" value="Nucleotide-diphossugar_trans"/>
</dbReference>
<organism evidence="4 5">
    <name type="scientific">Roseivivax sediminis</name>
    <dbReference type="NCBI Taxonomy" id="936889"/>
    <lineage>
        <taxon>Bacteria</taxon>
        <taxon>Pseudomonadati</taxon>
        <taxon>Pseudomonadota</taxon>
        <taxon>Alphaproteobacteria</taxon>
        <taxon>Rhodobacterales</taxon>
        <taxon>Roseobacteraceae</taxon>
        <taxon>Roseivivax</taxon>
    </lineage>
</organism>
<protein>
    <submittedName>
        <fullName evidence="4">Lipopolysaccharide biosynthesis protein, LPS:glycosyltransferase</fullName>
    </submittedName>
</protein>
<evidence type="ECO:0000256" key="1">
    <source>
        <dbReference type="ARBA" id="ARBA00022676"/>
    </source>
</evidence>
<dbReference type="EMBL" id="FOMS01000017">
    <property type="protein sequence ID" value="SFE80013.1"/>
    <property type="molecule type" value="Genomic_DNA"/>
</dbReference>
<dbReference type="AlphaFoldDB" id="A0A1I2DIF3"/>
<dbReference type="Pfam" id="PF01501">
    <property type="entry name" value="Glyco_transf_8"/>
    <property type="match status" value="1"/>
</dbReference>
<dbReference type="RefSeq" id="WP_188129767.1">
    <property type="nucleotide sequence ID" value="NZ_FOMS01000017.1"/>
</dbReference>
<dbReference type="GO" id="GO:0046872">
    <property type="term" value="F:metal ion binding"/>
    <property type="evidence" value="ECO:0007669"/>
    <property type="project" value="UniProtKB-KW"/>
</dbReference>
<dbReference type="PANTHER" id="PTHR13778">
    <property type="entry name" value="GLYCOSYLTRANSFERASE 8 DOMAIN-CONTAINING PROTEIN"/>
    <property type="match status" value="1"/>
</dbReference>
<dbReference type="Gene3D" id="3.90.550.10">
    <property type="entry name" value="Spore Coat Polysaccharide Biosynthesis Protein SpsA, Chain A"/>
    <property type="match status" value="1"/>
</dbReference>
<sequence length="349" mass="38392">MTSDFGPDDECAVFISFDNPFSLAAAALIGSIVKRKQTTRALTIYMAGIDVTRRNRVRIEAIAAGRKDVNLHWLSLDGALRRHLQELYTRAKTFYPPAAYSRLVMDSLLPAHVSRIVYLDVDTILRRDVCDLYDTPMDGNVMLAAIDPLVAASGSAALCGVGEAPGNATMRYGEHLSALVARANTAGLSFAGDQDYYQSGVLVIDVTAYRNHRCAERMLEATGRIRDLPFPDQDALNIVLAGRIGTLDPRWNMVATLYGLFETGRSPLPADSMNALLSDPWLVHFTSRPKPWHLGCTHPFASEWHAALHGTAFQDWTPNRLNQSLARIPRGLRVARKLLARRLGAGGHA</sequence>
<keyword evidence="1" id="KW-0328">Glycosyltransferase</keyword>
<evidence type="ECO:0000256" key="3">
    <source>
        <dbReference type="ARBA" id="ARBA00022723"/>
    </source>
</evidence>
<dbReference type="GO" id="GO:0016757">
    <property type="term" value="F:glycosyltransferase activity"/>
    <property type="evidence" value="ECO:0007669"/>
    <property type="project" value="UniProtKB-KW"/>
</dbReference>
<keyword evidence="5" id="KW-1185">Reference proteome</keyword>
<accession>A0A1I2DIF3</accession>
<name>A0A1I2DIF3_9RHOB</name>
<gene>
    <name evidence="4" type="ORF">SAMN04515678_1176</name>
</gene>
<proteinExistence type="predicted"/>
<dbReference type="CDD" id="cd04194">
    <property type="entry name" value="GT8_A4GalT_like"/>
    <property type="match status" value="1"/>
</dbReference>
<dbReference type="InterPro" id="IPR050748">
    <property type="entry name" value="Glycosyltrans_8_dom-fam"/>
</dbReference>
<dbReference type="InterPro" id="IPR002495">
    <property type="entry name" value="Glyco_trans_8"/>
</dbReference>
<reference evidence="4 5" key="1">
    <citation type="submission" date="2016-10" db="EMBL/GenBank/DDBJ databases">
        <authorList>
            <person name="Varghese N."/>
            <person name="Submissions S."/>
        </authorList>
    </citation>
    <scope>NUCLEOTIDE SEQUENCE [LARGE SCALE GENOMIC DNA]</scope>
    <source>
        <strain evidence="5">YIM D21,KCTC 23444,ACCC 10710</strain>
    </source>
</reference>
<dbReference type="PANTHER" id="PTHR13778:SF47">
    <property type="entry name" value="LIPOPOLYSACCHARIDE 1,3-GALACTOSYLTRANSFERASE"/>
    <property type="match status" value="1"/>
</dbReference>
<evidence type="ECO:0000313" key="5">
    <source>
        <dbReference type="Proteomes" id="UP000325289"/>
    </source>
</evidence>
<keyword evidence="3" id="KW-0479">Metal-binding</keyword>
<dbReference type="Proteomes" id="UP000325289">
    <property type="component" value="Unassembled WGS sequence"/>
</dbReference>
<dbReference type="SUPFAM" id="SSF53448">
    <property type="entry name" value="Nucleotide-diphospho-sugar transferases"/>
    <property type="match status" value="1"/>
</dbReference>